<dbReference type="Proteomes" id="UP000054007">
    <property type="component" value="Unassembled WGS sequence"/>
</dbReference>
<sequence>MLEGSPAETMYIRAVVLFGIERETLPASQDLKSSRVLGGSDQVRSFGNPTYRRVSVFTNFFGCSFSLGFCRGCVLLCPWRTAGVGLLYPAEVTHWNLEGQCGCRQVVRLGMLRKLALDLRVVGAHISSVPLGSVVAEQWRSRAHRQWLDSTLRASPAR</sequence>
<dbReference type="AlphaFoldDB" id="A0A0D7B272"/>
<reference evidence="1 2" key="1">
    <citation type="journal article" date="2015" name="Fungal Genet. Biol.">
        <title>Evolution of novel wood decay mechanisms in Agaricales revealed by the genome sequences of Fistulina hepatica and Cylindrobasidium torrendii.</title>
        <authorList>
            <person name="Floudas D."/>
            <person name="Held B.W."/>
            <person name="Riley R."/>
            <person name="Nagy L.G."/>
            <person name="Koehler G."/>
            <person name="Ransdell A.S."/>
            <person name="Younus H."/>
            <person name="Chow J."/>
            <person name="Chiniquy J."/>
            <person name="Lipzen A."/>
            <person name="Tritt A."/>
            <person name="Sun H."/>
            <person name="Haridas S."/>
            <person name="LaButti K."/>
            <person name="Ohm R.A."/>
            <person name="Kues U."/>
            <person name="Blanchette R.A."/>
            <person name="Grigoriev I.V."/>
            <person name="Minto R.E."/>
            <person name="Hibbett D.S."/>
        </authorList>
    </citation>
    <scope>NUCLEOTIDE SEQUENCE [LARGE SCALE GENOMIC DNA]</scope>
    <source>
        <strain evidence="1 2">FP15055 ss-10</strain>
    </source>
</reference>
<proteinExistence type="predicted"/>
<evidence type="ECO:0000313" key="1">
    <source>
        <dbReference type="EMBL" id="KIY63636.1"/>
    </source>
</evidence>
<accession>A0A0D7B272</accession>
<keyword evidence="2" id="KW-1185">Reference proteome</keyword>
<protein>
    <submittedName>
        <fullName evidence="1">Uncharacterized protein</fullName>
    </submittedName>
</protein>
<dbReference type="EMBL" id="KN880682">
    <property type="protein sequence ID" value="KIY63636.1"/>
    <property type="molecule type" value="Genomic_DNA"/>
</dbReference>
<organism evidence="1 2">
    <name type="scientific">Cylindrobasidium torrendii FP15055 ss-10</name>
    <dbReference type="NCBI Taxonomy" id="1314674"/>
    <lineage>
        <taxon>Eukaryota</taxon>
        <taxon>Fungi</taxon>
        <taxon>Dikarya</taxon>
        <taxon>Basidiomycota</taxon>
        <taxon>Agaricomycotina</taxon>
        <taxon>Agaricomycetes</taxon>
        <taxon>Agaricomycetidae</taxon>
        <taxon>Agaricales</taxon>
        <taxon>Marasmiineae</taxon>
        <taxon>Physalacriaceae</taxon>
        <taxon>Cylindrobasidium</taxon>
    </lineage>
</organism>
<gene>
    <name evidence="1" type="ORF">CYLTODRAFT_130204</name>
</gene>
<name>A0A0D7B272_9AGAR</name>
<evidence type="ECO:0000313" key="2">
    <source>
        <dbReference type="Proteomes" id="UP000054007"/>
    </source>
</evidence>